<dbReference type="AlphaFoldDB" id="A0A518AJE1"/>
<protein>
    <submittedName>
        <fullName evidence="3">Group II intron-encoded protein LtrA</fullName>
    </submittedName>
</protein>
<dbReference type="PANTHER" id="PTHR34047:SF8">
    <property type="entry name" value="PROTEIN YKFC"/>
    <property type="match status" value="1"/>
</dbReference>
<dbReference type="Pfam" id="PF08388">
    <property type="entry name" value="GIIM"/>
    <property type="match status" value="1"/>
</dbReference>
<reference evidence="3 4" key="1">
    <citation type="submission" date="2019-02" db="EMBL/GenBank/DDBJ databases">
        <title>Deep-cultivation of Planctomycetes and their phenomic and genomic characterization uncovers novel biology.</title>
        <authorList>
            <person name="Wiegand S."/>
            <person name="Jogler M."/>
            <person name="Boedeker C."/>
            <person name="Pinto D."/>
            <person name="Vollmers J."/>
            <person name="Rivas-Marin E."/>
            <person name="Kohn T."/>
            <person name="Peeters S.H."/>
            <person name="Heuer A."/>
            <person name="Rast P."/>
            <person name="Oberbeckmann S."/>
            <person name="Bunk B."/>
            <person name="Jeske O."/>
            <person name="Meyerdierks A."/>
            <person name="Storesund J.E."/>
            <person name="Kallscheuer N."/>
            <person name="Luecker S."/>
            <person name="Lage O.M."/>
            <person name="Pohl T."/>
            <person name="Merkel B.J."/>
            <person name="Hornburger P."/>
            <person name="Mueller R.-W."/>
            <person name="Bruemmer F."/>
            <person name="Labrenz M."/>
            <person name="Spormann A.M."/>
            <person name="Op den Camp H."/>
            <person name="Overmann J."/>
            <person name="Amann R."/>
            <person name="Jetten M.S.M."/>
            <person name="Mascher T."/>
            <person name="Medema M.H."/>
            <person name="Devos D.P."/>
            <person name="Kaster A.-K."/>
            <person name="Ovreas L."/>
            <person name="Rohde M."/>
            <person name="Galperin M.Y."/>
            <person name="Jogler C."/>
        </authorList>
    </citation>
    <scope>NUCLEOTIDE SEQUENCE [LARGE SCALE GENOMIC DNA]</scope>
    <source>
        <strain evidence="3 4">Pan181</strain>
    </source>
</reference>
<dbReference type="RefSeq" id="WP_197528920.1">
    <property type="nucleotide sequence ID" value="NZ_CP036278.1"/>
</dbReference>
<dbReference type="PANTHER" id="PTHR34047">
    <property type="entry name" value="NUCLEAR INTRON MATURASE 1, MITOCHONDRIAL-RELATED"/>
    <property type="match status" value="1"/>
</dbReference>
<dbReference type="PROSITE" id="PS50878">
    <property type="entry name" value="RT_POL"/>
    <property type="match status" value="1"/>
</dbReference>
<evidence type="ECO:0000313" key="3">
    <source>
        <dbReference type="EMBL" id="QDU54842.1"/>
    </source>
</evidence>
<evidence type="ECO:0000313" key="4">
    <source>
        <dbReference type="Proteomes" id="UP000315750"/>
    </source>
</evidence>
<comment type="similarity">
    <text evidence="1">Belongs to the bacterial reverse transcriptase family.</text>
</comment>
<organism evidence="3 4">
    <name type="scientific">Aeoliella mucimassa</name>
    <dbReference type="NCBI Taxonomy" id="2527972"/>
    <lineage>
        <taxon>Bacteria</taxon>
        <taxon>Pseudomonadati</taxon>
        <taxon>Planctomycetota</taxon>
        <taxon>Planctomycetia</taxon>
        <taxon>Pirellulales</taxon>
        <taxon>Lacipirellulaceae</taxon>
        <taxon>Aeoliella</taxon>
    </lineage>
</organism>
<dbReference type="SUPFAM" id="SSF56672">
    <property type="entry name" value="DNA/RNA polymerases"/>
    <property type="match status" value="1"/>
</dbReference>
<dbReference type="EMBL" id="CP036278">
    <property type="protein sequence ID" value="QDU54842.1"/>
    <property type="molecule type" value="Genomic_DNA"/>
</dbReference>
<dbReference type="InterPro" id="IPR030931">
    <property type="entry name" value="Group_II_RT_mat"/>
</dbReference>
<feature type="domain" description="Reverse transcriptase" evidence="2">
    <location>
        <begin position="102"/>
        <end position="329"/>
    </location>
</feature>
<proteinExistence type="inferred from homology"/>
<gene>
    <name evidence="3" type="primary">ltrA</name>
    <name evidence="3" type="ORF">Pan181_10260</name>
</gene>
<dbReference type="InterPro" id="IPR013597">
    <property type="entry name" value="Mat_intron_G2"/>
</dbReference>
<sequence length="491" mass="55056">MLSAESRQLTFVFADSPKGGKGDKSADVSAGKAFLLHQASVKEAIDPATQAGDASRLLERAASVFNLARALLNVARNKGAAGVDGHSVEQVVDDAPQILPKLSRELLAGTYRPGDIRRVWIPKPGGGERGLGIPNVVDRIVQQALLQVLEPLFEPTFHPSSHGFRPRRGAPTAIAEAKQHLARGHVWTVDIDLSKFFDRVHHQRLLNRMAQRVADGRLLKLVHRLLKAKVVLPDGTRTATDKGTPQGGPLSPLLSNIVLDELDWELERRGLRFVRYADDFSVFVQSERAGHRVMDSVRKFIEHRLRLVVNEDKSSVSGPMDLTFLGFHLSASAEGGVAVAISGRTKERIDSKIRELTPRTWGQSLDACFDRLNGYLRGWIGYFRLCTRDRLTPLHKIDAHLRRRLRAIIIRQKKRPRHLYRHLIACDVSPRAAAQTAYQRTGIWRRSVSAGIHKAYPNAWFATRLMVLTDRWHALNPVERVSVKQQRLFDS</sequence>
<accession>A0A518AJE1</accession>
<dbReference type="InterPro" id="IPR043502">
    <property type="entry name" value="DNA/RNA_pol_sf"/>
</dbReference>
<dbReference type="NCBIfam" id="TIGR04416">
    <property type="entry name" value="group_II_RT_mat"/>
    <property type="match status" value="1"/>
</dbReference>
<name>A0A518AJE1_9BACT</name>
<evidence type="ECO:0000256" key="1">
    <source>
        <dbReference type="ARBA" id="ARBA00034120"/>
    </source>
</evidence>
<dbReference type="Proteomes" id="UP000315750">
    <property type="component" value="Chromosome"/>
</dbReference>
<evidence type="ECO:0000259" key="2">
    <source>
        <dbReference type="PROSITE" id="PS50878"/>
    </source>
</evidence>
<dbReference type="Pfam" id="PF00078">
    <property type="entry name" value="RVT_1"/>
    <property type="match status" value="1"/>
</dbReference>
<dbReference type="InterPro" id="IPR051083">
    <property type="entry name" value="GrpII_Intron_Splice-Mob/Def"/>
</dbReference>
<dbReference type="InterPro" id="IPR000477">
    <property type="entry name" value="RT_dom"/>
</dbReference>
<keyword evidence="4" id="KW-1185">Reference proteome</keyword>
<dbReference type="CDD" id="cd01651">
    <property type="entry name" value="RT_G2_intron"/>
    <property type="match status" value="1"/>
</dbReference>
<dbReference type="KEGG" id="amuc:Pan181_10260"/>